<feature type="compositionally biased region" description="Basic residues" evidence="1">
    <location>
        <begin position="652"/>
        <end position="672"/>
    </location>
</feature>
<dbReference type="GO" id="GO:0004386">
    <property type="term" value="F:helicase activity"/>
    <property type="evidence" value="ECO:0007669"/>
    <property type="project" value="UniProtKB-KW"/>
</dbReference>
<reference evidence="3 4" key="1">
    <citation type="journal article" date="2013" name="Curr. Biol.">
        <title>The Genome of the Foraminiferan Reticulomyxa filosa.</title>
        <authorList>
            <person name="Glockner G."/>
            <person name="Hulsmann N."/>
            <person name="Schleicher M."/>
            <person name="Noegel A.A."/>
            <person name="Eichinger L."/>
            <person name="Gallinger C."/>
            <person name="Pawlowski J."/>
            <person name="Sierra R."/>
            <person name="Euteneuer U."/>
            <person name="Pillet L."/>
            <person name="Moustafa A."/>
            <person name="Platzer M."/>
            <person name="Groth M."/>
            <person name="Szafranski K."/>
            <person name="Schliwa M."/>
        </authorList>
    </citation>
    <scope>NUCLEOTIDE SEQUENCE [LARGE SCALE GENOMIC DNA]</scope>
</reference>
<feature type="transmembrane region" description="Helical" evidence="2">
    <location>
        <begin position="189"/>
        <end position="208"/>
    </location>
</feature>
<keyword evidence="2" id="KW-1133">Transmembrane helix</keyword>
<feature type="region of interest" description="Disordered" evidence="1">
    <location>
        <begin position="575"/>
        <end position="688"/>
    </location>
</feature>
<evidence type="ECO:0000313" key="4">
    <source>
        <dbReference type="Proteomes" id="UP000023152"/>
    </source>
</evidence>
<evidence type="ECO:0000256" key="2">
    <source>
        <dbReference type="SAM" id="Phobius"/>
    </source>
</evidence>
<name>X6NB74_RETFI</name>
<keyword evidence="3" id="KW-0547">Nucleotide-binding</keyword>
<dbReference type="AlphaFoldDB" id="X6NB74"/>
<keyword evidence="3" id="KW-0347">Helicase</keyword>
<feature type="transmembrane region" description="Helical" evidence="2">
    <location>
        <begin position="548"/>
        <end position="567"/>
    </location>
</feature>
<feature type="transmembrane region" description="Helical" evidence="2">
    <location>
        <begin position="158"/>
        <end position="177"/>
    </location>
</feature>
<keyword evidence="2" id="KW-0472">Membrane</keyword>
<evidence type="ECO:0000313" key="3">
    <source>
        <dbReference type="EMBL" id="ETO23266.1"/>
    </source>
</evidence>
<protein>
    <submittedName>
        <fullName evidence="3">DEAD/DEAH box helicase domain-containing protein</fullName>
    </submittedName>
</protein>
<feature type="compositionally biased region" description="Basic and acidic residues" evidence="1">
    <location>
        <begin position="575"/>
        <end position="622"/>
    </location>
</feature>
<dbReference type="Proteomes" id="UP000023152">
    <property type="component" value="Unassembled WGS sequence"/>
</dbReference>
<keyword evidence="4" id="KW-1185">Reference proteome</keyword>
<accession>X6NB74</accession>
<feature type="transmembrane region" description="Helical" evidence="2">
    <location>
        <begin position="315"/>
        <end position="337"/>
    </location>
</feature>
<dbReference type="EMBL" id="ASPP01010078">
    <property type="protein sequence ID" value="ETO23266.1"/>
    <property type="molecule type" value="Genomic_DNA"/>
</dbReference>
<feature type="transmembrane region" description="Helical" evidence="2">
    <location>
        <begin position="121"/>
        <end position="138"/>
    </location>
</feature>
<keyword evidence="2" id="KW-0812">Transmembrane</keyword>
<sequence>MQYQNFDIIIVKLIDNVINVAGSKYHSPNQARRLGTTQNLIQYEIWVNTNTKGSIGYINTLNKRPDFFPNVSASILIWLGQSNSSLSAILANTEVKTDNFIVYQDKAPLTIWEKLYNNANVLINVVFIMIMLFIGLLAKVHSHFEVSVPYPSDSTNVIFYFCYVLQLWNLLSTILFMREVWLMYSSDSNGAFLLILVLSGGLLVIPSASNMFQILVNTKNITTHFEDNNGAQQWFRSYNKVVAALVALSRSLFPTIQLCCSRCFGLPFFAFGLSEIEMFHFLERQEGVLIVIENSGQIAFQILFLAISGDSSNPPTWIAIISSLLSLCNFAFLFCVAGKVQNISYSRHEISLTEHSNNPTMDSPYDVPQDWCTALFSEPQITDRLQISNYMYLIKHIKKALLMPEDVEIVNIVLQGYSPMITVDCFSSDDLPSLVAKHKDTIAENLRNVFHLTHSYHPICVVSERKWENVKKEFGTVLLEKITNRKKKMDSGNYFLYSEELQKLLAEPVKINDKVYQLSLKKAATEDKKSKIEIRTSSEDKNYSFDSLFTLICMVLIFFALIVFNAIELQEMQQKDTETKADTDNSDKSEEKTHTDNESSAEKVDVDDENKTKKKINEDDTNKRKKKVNVKENKIKSAGKRKKTDVDDKDKTKKKSHVASHGKEKARKKNHDKSKQITKTGKHSENKN</sequence>
<comment type="caution">
    <text evidence="3">The sequence shown here is derived from an EMBL/GenBank/DDBJ whole genome shotgun (WGS) entry which is preliminary data.</text>
</comment>
<proteinExistence type="predicted"/>
<keyword evidence="3" id="KW-0067">ATP-binding</keyword>
<evidence type="ECO:0000256" key="1">
    <source>
        <dbReference type="SAM" id="MobiDB-lite"/>
    </source>
</evidence>
<organism evidence="3 4">
    <name type="scientific">Reticulomyxa filosa</name>
    <dbReference type="NCBI Taxonomy" id="46433"/>
    <lineage>
        <taxon>Eukaryota</taxon>
        <taxon>Sar</taxon>
        <taxon>Rhizaria</taxon>
        <taxon>Retaria</taxon>
        <taxon>Foraminifera</taxon>
        <taxon>Monothalamids</taxon>
        <taxon>Reticulomyxidae</taxon>
        <taxon>Reticulomyxa</taxon>
    </lineage>
</organism>
<gene>
    <name evidence="3" type="ORF">RFI_13915</name>
</gene>
<keyword evidence="3" id="KW-0378">Hydrolase</keyword>